<reference evidence="1 2" key="1">
    <citation type="journal article" date="2014" name="Mol. Biol. Evol.">
        <title>Massive expansion of Ubiquitination-related gene families within the Chlamydiae.</title>
        <authorList>
            <person name="Domman D."/>
            <person name="Collingro A."/>
            <person name="Lagkouvardos I."/>
            <person name="Gehre L."/>
            <person name="Weinmaier T."/>
            <person name="Rattei T."/>
            <person name="Subtil A."/>
            <person name="Horn M."/>
        </authorList>
    </citation>
    <scope>NUCLEOTIDE SEQUENCE [LARGE SCALE GENOMIC DNA]</scope>
    <source>
        <strain evidence="1 2">EI2</strain>
    </source>
</reference>
<evidence type="ECO:0000313" key="2">
    <source>
        <dbReference type="Proteomes" id="UP000031465"/>
    </source>
</evidence>
<dbReference type="EMBL" id="JSAN01000115">
    <property type="protein sequence ID" value="KIC71091.1"/>
    <property type="molecule type" value="Genomic_DNA"/>
</dbReference>
<organism evidence="1 2">
    <name type="scientific">Candidatus Protochlamydia amoebophila</name>
    <dbReference type="NCBI Taxonomy" id="362787"/>
    <lineage>
        <taxon>Bacteria</taxon>
        <taxon>Pseudomonadati</taxon>
        <taxon>Chlamydiota</taxon>
        <taxon>Chlamydiia</taxon>
        <taxon>Parachlamydiales</taxon>
        <taxon>Parachlamydiaceae</taxon>
        <taxon>Candidatus Protochlamydia</taxon>
    </lineage>
</organism>
<gene>
    <name evidence="1" type="ORF">DB44_ER00200</name>
</gene>
<evidence type="ECO:0000313" key="1">
    <source>
        <dbReference type="EMBL" id="KIC71091.1"/>
    </source>
</evidence>
<dbReference type="RefSeq" id="WP_039359930.1">
    <property type="nucleotide sequence ID" value="NZ_JSAN01000115.1"/>
</dbReference>
<protein>
    <submittedName>
        <fullName evidence="1">Uncharacterized protein</fullName>
    </submittedName>
</protein>
<dbReference type="PATRIC" id="fig|362787.3.peg.1692"/>
<comment type="caution">
    <text evidence="1">The sequence shown here is derived from an EMBL/GenBank/DDBJ whole genome shotgun (WGS) entry which is preliminary data.</text>
</comment>
<accession>A0A0C1JKI2</accession>
<dbReference type="AlphaFoldDB" id="A0A0C1JKI2"/>
<proteinExistence type="predicted"/>
<name>A0A0C1JKI2_9BACT</name>
<dbReference type="Proteomes" id="UP000031465">
    <property type="component" value="Unassembled WGS sequence"/>
</dbReference>
<sequence>MAQMDANQYKEILKRLGNQLSLNEKILADHPSVGNRLIILQTFLHHLERQTDWSREGPLSRFRQTFELALIGDKTGNSQAGFIGPALEKLEYGIEILIEKILKPTDKNLCPLLFHFSQAMTWAMIFVSSQTLGNWKELFPLNDFGTAKDGGELLRELGITFILGSKAIPSFYAELGDHLNLDDQAQKHLSDMGLCHFLILLIIMKDVLELHDDFLFVIQSFMSPSLKNMETLINQNSHPTPEEQKVLVALRFLINSVDLQDIQSFKQALKTSFEDFEISYEQLKTDMQVLIAVCKQLNESLKNIFYQSDLTMTSMTQSA</sequence>